<evidence type="ECO:0000313" key="3">
    <source>
        <dbReference type="Proteomes" id="UP000196694"/>
    </source>
</evidence>
<dbReference type="SUPFAM" id="SSF51735">
    <property type="entry name" value="NAD(P)-binding Rossmann-fold domains"/>
    <property type="match status" value="1"/>
</dbReference>
<dbReference type="AlphaFoldDB" id="A0A211YM29"/>
<reference evidence="2 3" key="1">
    <citation type="submission" date="2017-05" db="EMBL/GenBank/DDBJ databases">
        <title>The draft genome of the hyperthermophilic archaeon 'Pyrodictium delaneyi strain Hulk', an iron and nitrate reducer, reveals the capacity for sulfate reduction.</title>
        <authorList>
            <person name="Demey L.M."/>
            <person name="Miller C."/>
            <person name="Manzella M."/>
            <person name="Reguera G."/>
            <person name="Kashefi K."/>
        </authorList>
    </citation>
    <scope>NUCLEOTIDE SEQUENCE [LARGE SCALE GENOMIC DNA]</scope>
    <source>
        <strain evidence="2 3">Hulk</strain>
    </source>
</reference>
<dbReference type="CDD" id="cd05344">
    <property type="entry name" value="BKR_like_SDR_like"/>
    <property type="match status" value="1"/>
</dbReference>
<dbReference type="EMBL" id="NCQP01000007">
    <property type="protein sequence ID" value="OWJ54009.1"/>
    <property type="molecule type" value="Genomic_DNA"/>
</dbReference>
<evidence type="ECO:0000313" key="2">
    <source>
        <dbReference type="EMBL" id="OWJ54009.1"/>
    </source>
</evidence>
<dbReference type="Gene3D" id="3.40.50.720">
    <property type="entry name" value="NAD(P)-binding Rossmann-like Domain"/>
    <property type="match status" value="1"/>
</dbReference>
<dbReference type="InterPro" id="IPR036291">
    <property type="entry name" value="NAD(P)-bd_dom_sf"/>
</dbReference>
<dbReference type="FunFam" id="3.40.50.720:FF:000084">
    <property type="entry name" value="Short-chain dehydrogenase reductase"/>
    <property type="match status" value="1"/>
</dbReference>
<proteinExistence type="inferred from homology"/>
<dbReference type="PANTHER" id="PTHR42879">
    <property type="entry name" value="3-OXOACYL-(ACYL-CARRIER-PROTEIN) REDUCTASE"/>
    <property type="match status" value="1"/>
</dbReference>
<comment type="similarity">
    <text evidence="1">Belongs to the short-chain dehydrogenases/reductases (SDR) family.</text>
</comment>
<dbReference type="Proteomes" id="UP000196694">
    <property type="component" value="Unassembled WGS sequence"/>
</dbReference>
<organism evidence="2 3">
    <name type="scientific">Pyrodictium delaneyi</name>
    <dbReference type="NCBI Taxonomy" id="1273541"/>
    <lineage>
        <taxon>Archaea</taxon>
        <taxon>Thermoproteota</taxon>
        <taxon>Thermoprotei</taxon>
        <taxon>Desulfurococcales</taxon>
        <taxon>Pyrodictiaceae</taxon>
        <taxon>Pyrodictium</taxon>
    </lineage>
</organism>
<dbReference type="PRINTS" id="PR00081">
    <property type="entry name" value="GDHRDH"/>
</dbReference>
<accession>A0A211YM29</accession>
<gene>
    <name evidence="2" type="ORF">Pdsh_09045</name>
</gene>
<name>A0A211YM29_9CREN</name>
<dbReference type="InterPro" id="IPR002347">
    <property type="entry name" value="SDR_fam"/>
</dbReference>
<dbReference type="Pfam" id="PF13561">
    <property type="entry name" value="adh_short_C2"/>
    <property type="match status" value="1"/>
</dbReference>
<comment type="caution">
    <text evidence="2">The sequence shown here is derived from an EMBL/GenBank/DDBJ whole genome shotgun (WGS) entry which is preliminary data.</text>
</comment>
<evidence type="ECO:0000256" key="1">
    <source>
        <dbReference type="ARBA" id="ARBA00006484"/>
    </source>
</evidence>
<dbReference type="InterPro" id="IPR050259">
    <property type="entry name" value="SDR"/>
</dbReference>
<keyword evidence="3" id="KW-1185">Reference proteome</keyword>
<protein>
    <submittedName>
        <fullName evidence="2">Short-chain dehydrogenase</fullName>
    </submittedName>
</protein>
<dbReference type="PANTHER" id="PTHR42879:SF6">
    <property type="entry name" value="NADPH-DEPENDENT REDUCTASE BACG"/>
    <property type="match status" value="1"/>
</dbReference>
<sequence>MGVIDMVFGLQGLRVLVTASTRGIGRGIAEVLLDEGARVVINGRYAETVKDVVERLKQRGEVHGITADLTQREDVESLVKGAAQLLGGLDAVVYVAGPPRPGVFEELGLDDWEYGSRLLVLSAIWVAYYALPYLKQSKNPSLVYVTSVATKEPVEGLTLSNALRISVHGLVKTLSRELARYGVRVNAIMPGYIMTDRVRQIAETQAAKEGRSPEEVLGEIAQAIPLARLGEPREVGYLVAFLLSPYASYITGASIPIDGGLLRSVF</sequence>